<feature type="signal peptide" evidence="6">
    <location>
        <begin position="1"/>
        <end position="25"/>
    </location>
</feature>
<protein>
    <recommendedName>
        <fullName evidence="7">Spaetzle domain-containing protein</fullName>
    </recommendedName>
</protein>
<evidence type="ECO:0000256" key="4">
    <source>
        <dbReference type="ARBA" id="ARBA00023180"/>
    </source>
</evidence>
<dbReference type="GO" id="GO:0021556">
    <property type="term" value="P:central nervous system formation"/>
    <property type="evidence" value="ECO:0007669"/>
    <property type="project" value="TreeGrafter"/>
</dbReference>
<feature type="domain" description="Spaetzle" evidence="7">
    <location>
        <begin position="143"/>
        <end position="231"/>
    </location>
</feature>
<sequence>MPNLTRCTSFPTRLILWTALSVALGLELRGEYIRGVPCIKRHQQLFCPTAGNSYPLDRIELFIDENKALMKRMYGEFDMGSPEYGPAGRKKKRSTKPGVPDLHFDPGPDPGGKTGGESFFSHVRNPRQNFRNNQSSESGRVDACESKVEIVTPYWASNSAGKIRAIVNTQHFEQAIHQEVCSKVRTNRCSGDCGCEQKYKWHRLLAYDPDNDCKGIFMDWFLFPSCCVCRCNPT</sequence>
<evidence type="ECO:0000256" key="1">
    <source>
        <dbReference type="ARBA" id="ARBA00011748"/>
    </source>
</evidence>
<feature type="chain" id="PRO_5041380753" description="Spaetzle domain-containing protein" evidence="6">
    <location>
        <begin position="26"/>
        <end position="234"/>
    </location>
</feature>
<reference evidence="8" key="1">
    <citation type="journal article" date="2023" name="G3 (Bethesda)">
        <title>Whole genome assemblies of Zophobas morio and Tenebrio molitor.</title>
        <authorList>
            <person name="Kaur S."/>
            <person name="Stinson S.A."/>
            <person name="diCenzo G.C."/>
        </authorList>
    </citation>
    <scope>NUCLEOTIDE SEQUENCE</scope>
    <source>
        <strain evidence="8">QUZm001</strain>
    </source>
</reference>
<keyword evidence="3" id="KW-1015">Disulfide bond</keyword>
<dbReference type="GO" id="GO:0045087">
    <property type="term" value="P:innate immune response"/>
    <property type="evidence" value="ECO:0007669"/>
    <property type="project" value="TreeGrafter"/>
</dbReference>
<dbReference type="InterPro" id="IPR032104">
    <property type="entry name" value="Spaetzle"/>
</dbReference>
<keyword evidence="2 6" id="KW-0732">Signal</keyword>
<dbReference type="GO" id="GO:0005615">
    <property type="term" value="C:extracellular space"/>
    <property type="evidence" value="ECO:0007669"/>
    <property type="project" value="UniProtKB-ARBA"/>
</dbReference>
<organism evidence="8 9">
    <name type="scientific">Zophobas morio</name>
    <dbReference type="NCBI Taxonomy" id="2755281"/>
    <lineage>
        <taxon>Eukaryota</taxon>
        <taxon>Metazoa</taxon>
        <taxon>Ecdysozoa</taxon>
        <taxon>Arthropoda</taxon>
        <taxon>Hexapoda</taxon>
        <taxon>Insecta</taxon>
        <taxon>Pterygota</taxon>
        <taxon>Neoptera</taxon>
        <taxon>Endopterygota</taxon>
        <taxon>Coleoptera</taxon>
        <taxon>Polyphaga</taxon>
        <taxon>Cucujiformia</taxon>
        <taxon>Tenebrionidae</taxon>
        <taxon>Zophobas</taxon>
    </lineage>
</organism>
<dbReference type="SUPFAM" id="SSF57501">
    <property type="entry name" value="Cystine-knot cytokines"/>
    <property type="match status" value="1"/>
</dbReference>
<dbReference type="PANTHER" id="PTHR23199">
    <property type="entry name" value="NEUROTROPHIN 1-RELATED"/>
    <property type="match status" value="1"/>
</dbReference>
<evidence type="ECO:0000259" key="7">
    <source>
        <dbReference type="Pfam" id="PF16077"/>
    </source>
</evidence>
<evidence type="ECO:0000313" key="9">
    <source>
        <dbReference type="Proteomes" id="UP001168821"/>
    </source>
</evidence>
<dbReference type="Pfam" id="PF16077">
    <property type="entry name" value="Spaetzle"/>
    <property type="match status" value="1"/>
</dbReference>
<dbReference type="GO" id="GO:0005121">
    <property type="term" value="F:Toll binding"/>
    <property type="evidence" value="ECO:0007669"/>
    <property type="project" value="TreeGrafter"/>
</dbReference>
<feature type="region of interest" description="Disordered" evidence="5">
    <location>
        <begin position="80"/>
        <end position="138"/>
    </location>
</feature>
<dbReference type="AlphaFoldDB" id="A0AA38M7A0"/>
<comment type="subunit">
    <text evidence="1">Homodimer; disulfide-linked.</text>
</comment>
<dbReference type="GO" id="GO:0008083">
    <property type="term" value="F:growth factor activity"/>
    <property type="evidence" value="ECO:0007669"/>
    <property type="project" value="TreeGrafter"/>
</dbReference>
<proteinExistence type="predicted"/>
<dbReference type="EMBL" id="JALNTZ010000007">
    <property type="protein sequence ID" value="KAJ3645698.1"/>
    <property type="molecule type" value="Genomic_DNA"/>
</dbReference>
<keyword evidence="9" id="KW-1185">Reference proteome</keyword>
<dbReference type="FunFam" id="2.10.90.10:FF:000018">
    <property type="entry name" value="Spatzle 4"/>
    <property type="match status" value="1"/>
</dbReference>
<name>A0AA38M7A0_9CUCU</name>
<keyword evidence="4" id="KW-0325">Glycoprotein</keyword>
<gene>
    <name evidence="8" type="ORF">Zmor_023338</name>
</gene>
<feature type="compositionally biased region" description="Polar residues" evidence="5">
    <location>
        <begin position="126"/>
        <end position="138"/>
    </location>
</feature>
<evidence type="ECO:0000313" key="8">
    <source>
        <dbReference type="EMBL" id="KAJ3645698.1"/>
    </source>
</evidence>
<evidence type="ECO:0000256" key="2">
    <source>
        <dbReference type="ARBA" id="ARBA00022729"/>
    </source>
</evidence>
<dbReference type="InterPro" id="IPR029034">
    <property type="entry name" value="Cystine-knot_cytokine"/>
</dbReference>
<comment type="caution">
    <text evidence="8">The sequence shown here is derived from an EMBL/GenBank/DDBJ whole genome shotgun (WGS) entry which is preliminary data.</text>
</comment>
<dbReference type="PANTHER" id="PTHR23199:SF13">
    <property type="entry name" value="PROTEIN SPAETZLE 3"/>
    <property type="match status" value="1"/>
</dbReference>
<dbReference type="InterPro" id="IPR052444">
    <property type="entry name" value="Spz/Toll_ligand-like"/>
</dbReference>
<evidence type="ECO:0000256" key="6">
    <source>
        <dbReference type="SAM" id="SignalP"/>
    </source>
</evidence>
<dbReference type="Proteomes" id="UP001168821">
    <property type="component" value="Unassembled WGS sequence"/>
</dbReference>
<evidence type="ECO:0000256" key="5">
    <source>
        <dbReference type="SAM" id="MobiDB-lite"/>
    </source>
</evidence>
<dbReference type="Gene3D" id="2.10.90.10">
    <property type="entry name" value="Cystine-knot cytokines"/>
    <property type="match status" value="1"/>
</dbReference>
<evidence type="ECO:0000256" key="3">
    <source>
        <dbReference type="ARBA" id="ARBA00023157"/>
    </source>
</evidence>
<accession>A0AA38M7A0</accession>